<reference evidence="1 2" key="1">
    <citation type="submission" date="2020-04" db="EMBL/GenBank/DDBJ databases">
        <title>Genomic insights into acetone-butanol-ethanol (ABE) fermentation by sequencing solventogenic clostridia strains.</title>
        <authorList>
            <person name="Brown S."/>
        </authorList>
    </citation>
    <scope>NUCLEOTIDE SEQUENCE [LARGE SCALE GENOMIC DNA]</scope>
    <source>
        <strain evidence="1 2">DJ011</strain>
    </source>
</reference>
<dbReference type="GO" id="GO:0043937">
    <property type="term" value="P:regulation of sporulation"/>
    <property type="evidence" value="ECO:0007669"/>
    <property type="project" value="InterPro"/>
</dbReference>
<dbReference type="Pfam" id="PF09388">
    <property type="entry name" value="SpoOE-like"/>
    <property type="match status" value="1"/>
</dbReference>
<keyword evidence="2" id="KW-1185">Reference proteome</keyword>
<organism evidence="1 2">
    <name type="scientific">Clostridium tetanomorphum</name>
    <dbReference type="NCBI Taxonomy" id="1553"/>
    <lineage>
        <taxon>Bacteria</taxon>
        <taxon>Bacillati</taxon>
        <taxon>Bacillota</taxon>
        <taxon>Clostridia</taxon>
        <taxon>Eubacteriales</taxon>
        <taxon>Clostridiaceae</taxon>
        <taxon>Clostridium</taxon>
    </lineage>
</organism>
<dbReference type="Gene3D" id="4.10.280.10">
    <property type="entry name" value="Helix-loop-helix DNA-binding domain"/>
    <property type="match status" value="1"/>
</dbReference>
<proteinExistence type="predicted"/>
<evidence type="ECO:0000313" key="1">
    <source>
        <dbReference type="EMBL" id="MBC2396316.1"/>
    </source>
</evidence>
<dbReference type="InterPro" id="IPR018540">
    <property type="entry name" value="Spo0E-like"/>
</dbReference>
<evidence type="ECO:0000313" key="2">
    <source>
        <dbReference type="Proteomes" id="UP000563151"/>
    </source>
</evidence>
<gene>
    <name evidence="1" type="ORF">HGG79_00805</name>
</gene>
<protein>
    <submittedName>
        <fullName evidence="1">Spo0E family sporulation regulatory protein-aspartic acid phosphatase</fullName>
    </submittedName>
</protein>
<dbReference type="Proteomes" id="UP000563151">
    <property type="component" value="Unassembled WGS sequence"/>
</dbReference>
<comment type="caution">
    <text evidence="1">The sequence shown here is derived from an EMBL/GenBank/DDBJ whole genome shotgun (WGS) entry which is preliminary data.</text>
</comment>
<dbReference type="EMBL" id="JAAZWO010000001">
    <property type="protein sequence ID" value="MBC2396316.1"/>
    <property type="molecule type" value="Genomic_DNA"/>
</dbReference>
<sequence length="25" mass="3052">MDYLKTLEISQYLDELIVEYMLKSL</sequence>
<dbReference type="AlphaFoldDB" id="A0A923E7V7"/>
<name>A0A923E7V7_CLOTT</name>
<dbReference type="GO" id="GO:0046983">
    <property type="term" value="F:protein dimerization activity"/>
    <property type="evidence" value="ECO:0007669"/>
    <property type="project" value="InterPro"/>
</dbReference>
<accession>A0A923E7V7</accession>
<dbReference type="InterPro" id="IPR036638">
    <property type="entry name" value="HLH_DNA-bd_sf"/>
</dbReference>